<dbReference type="AlphaFoldDB" id="A0A9D1URI1"/>
<protein>
    <submittedName>
        <fullName evidence="2">Uncharacterized protein</fullName>
    </submittedName>
</protein>
<proteinExistence type="predicted"/>
<reference evidence="2" key="2">
    <citation type="submission" date="2021-04" db="EMBL/GenBank/DDBJ databases">
        <authorList>
            <person name="Gilroy R."/>
        </authorList>
    </citation>
    <scope>NUCLEOTIDE SEQUENCE</scope>
    <source>
        <strain evidence="2">ChiHejej3B27-3195</strain>
    </source>
</reference>
<name>A0A9D1URI1_9MICC</name>
<evidence type="ECO:0000313" key="2">
    <source>
        <dbReference type="EMBL" id="HIW99007.1"/>
    </source>
</evidence>
<feature type="transmembrane region" description="Helical" evidence="1">
    <location>
        <begin position="215"/>
        <end position="234"/>
    </location>
</feature>
<dbReference type="EMBL" id="DXGD01000095">
    <property type="protein sequence ID" value="HIW99007.1"/>
    <property type="molecule type" value="Genomic_DNA"/>
</dbReference>
<dbReference type="Proteomes" id="UP000824151">
    <property type="component" value="Unassembled WGS sequence"/>
</dbReference>
<evidence type="ECO:0000256" key="1">
    <source>
        <dbReference type="SAM" id="Phobius"/>
    </source>
</evidence>
<sequence length="272" mass="28655">MSLLLAVILSAAALAGYQVDQLLREEEPVREIAGDLPEQEDFATAVSDAVVDDAAAELPDMASGAVDAIGGNLVESLVSRLADDEEVRAAWDETVQQTRADYAAQLEDIFHDGTSGDTGELAVAVDLEPLSEAVTAPLRDALDSTLGWLPFVEEDSFDVLIPDIVVDIEAAAPESTDPYTWATVAVLSQYWLAFAIAAGVSAIAGVSVGRGAGRWIGLAVAGMLVTGLGLWIALRIVSPEAAPPAEFDDAAAAILDHVQDRFTAWAQPAWWV</sequence>
<reference evidence="2" key="1">
    <citation type="journal article" date="2021" name="PeerJ">
        <title>Extensive microbial diversity within the chicken gut microbiome revealed by metagenomics and culture.</title>
        <authorList>
            <person name="Gilroy R."/>
            <person name="Ravi A."/>
            <person name="Getino M."/>
            <person name="Pursley I."/>
            <person name="Horton D.L."/>
            <person name="Alikhan N.F."/>
            <person name="Baker D."/>
            <person name="Gharbi K."/>
            <person name="Hall N."/>
            <person name="Watson M."/>
            <person name="Adriaenssens E.M."/>
            <person name="Foster-Nyarko E."/>
            <person name="Jarju S."/>
            <person name="Secka A."/>
            <person name="Antonio M."/>
            <person name="Oren A."/>
            <person name="Chaudhuri R.R."/>
            <person name="La Ragione R."/>
            <person name="Hildebrand F."/>
            <person name="Pallen M.J."/>
        </authorList>
    </citation>
    <scope>NUCLEOTIDE SEQUENCE</scope>
    <source>
        <strain evidence="2">ChiHejej3B27-3195</strain>
    </source>
</reference>
<comment type="caution">
    <text evidence="2">The sequence shown here is derived from an EMBL/GenBank/DDBJ whole genome shotgun (WGS) entry which is preliminary data.</text>
</comment>
<keyword evidence="1" id="KW-0472">Membrane</keyword>
<gene>
    <name evidence="2" type="ORF">H9871_02575</name>
</gene>
<evidence type="ECO:0000313" key="3">
    <source>
        <dbReference type="Proteomes" id="UP000824151"/>
    </source>
</evidence>
<organism evidence="2 3">
    <name type="scientific">Candidatus Nesterenkonia stercoripullorum</name>
    <dbReference type="NCBI Taxonomy" id="2838701"/>
    <lineage>
        <taxon>Bacteria</taxon>
        <taxon>Bacillati</taxon>
        <taxon>Actinomycetota</taxon>
        <taxon>Actinomycetes</taxon>
        <taxon>Micrococcales</taxon>
        <taxon>Micrococcaceae</taxon>
        <taxon>Nesterenkonia</taxon>
    </lineage>
</organism>
<feature type="non-terminal residue" evidence="2">
    <location>
        <position position="272"/>
    </location>
</feature>
<keyword evidence="1" id="KW-0812">Transmembrane</keyword>
<feature type="transmembrane region" description="Helical" evidence="1">
    <location>
        <begin position="190"/>
        <end position="208"/>
    </location>
</feature>
<keyword evidence="1" id="KW-1133">Transmembrane helix</keyword>
<accession>A0A9D1URI1</accession>